<evidence type="ECO:0000313" key="1">
    <source>
        <dbReference type="Ensembl" id="ENSBOBP00000010297.1"/>
    </source>
</evidence>
<evidence type="ECO:0008006" key="3">
    <source>
        <dbReference type="Google" id="ProtNLM"/>
    </source>
</evidence>
<dbReference type="InterPro" id="IPR011333">
    <property type="entry name" value="SKP1/BTB/POZ_sf"/>
</dbReference>
<protein>
    <recommendedName>
        <fullName evidence="3">Potassium channel tetramerisation-type BTB domain-containing protein</fullName>
    </recommendedName>
</protein>
<evidence type="ECO:0000313" key="2">
    <source>
        <dbReference type="Proteomes" id="UP000694567"/>
    </source>
</evidence>
<dbReference type="Ensembl" id="ENSBOBT00000010556.1">
    <property type="protein sequence ID" value="ENSBOBP00000010297.1"/>
    <property type="gene ID" value="ENSBOBG00000006619.1"/>
</dbReference>
<keyword evidence="2" id="KW-1185">Reference proteome</keyword>
<dbReference type="AlphaFoldDB" id="A0A8C0EZJ9"/>
<accession>A0A8C0EZJ9</accession>
<reference evidence="1" key="2">
    <citation type="submission" date="2025-09" db="UniProtKB">
        <authorList>
            <consortium name="Ensembl"/>
        </authorList>
    </citation>
    <scope>IDENTIFICATION</scope>
</reference>
<dbReference type="Proteomes" id="UP000694567">
    <property type="component" value="Unplaced"/>
</dbReference>
<name>A0A8C0EZJ9_BUBBB</name>
<proteinExistence type="predicted"/>
<organism evidence="1 2">
    <name type="scientific">Bubo bubo</name>
    <name type="common">Eurasian eagle-owl</name>
    <name type="synonym">Strix bubo</name>
    <dbReference type="NCBI Taxonomy" id="30461"/>
    <lineage>
        <taxon>Eukaryota</taxon>
        <taxon>Metazoa</taxon>
        <taxon>Chordata</taxon>
        <taxon>Craniata</taxon>
        <taxon>Vertebrata</taxon>
        <taxon>Euteleostomi</taxon>
        <taxon>Archelosauria</taxon>
        <taxon>Archosauria</taxon>
        <taxon>Dinosauria</taxon>
        <taxon>Saurischia</taxon>
        <taxon>Theropoda</taxon>
        <taxon>Coelurosauria</taxon>
        <taxon>Aves</taxon>
        <taxon>Neognathae</taxon>
        <taxon>Neoaves</taxon>
        <taxon>Telluraves</taxon>
        <taxon>Strigiformes</taxon>
        <taxon>Strigidae</taxon>
        <taxon>Bubo</taxon>
    </lineage>
</organism>
<reference evidence="1" key="1">
    <citation type="submission" date="2025-08" db="UniProtKB">
        <authorList>
            <consortium name="Ensembl"/>
        </authorList>
    </citation>
    <scope>IDENTIFICATION</scope>
</reference>
<dbReference type="Gene3D" id="3.30.710.10">
    <property type="entry name" value="Potassium Channel Kv1.1, Chain A"/>
    <property type="match status" value="1"/>
</dbReference>
<dbReference type="SUPFAM" id="SSF54695">
    <property type="entry name" value="POZ domain"/>
    <property type="match status" value="1"/>
</dbReference>
<sequence length="122" mass="14218">MKEPDSVMESAEEELINFNVSVAQFPECLSWKEASVQDQSENLRLFIDQDGFVFRHLHYYLQTSKLSFLSCAELNLLYEQALIYLCGNKFILTGHPRTYCHVKWGNDNSSSPPIQWLHKQKC</sequence>